<name>A0A931CLZ7_9MICC</name>
<evidence type="ECO:0000313" key="3">
    <source>
        <dbReference type="Proteomes" id="UP000655366"/>
    </source>
</evidence>
<evidence type="ECO:0000313" key="2">
    <source>
        <dbReference type="EMBL" id="MBG0738620.1"/>
    </source>
</evidence>
<dbReference type="AlphaFoldDB" id="A0A931CLZ7"/>
<feature type="transmembrane region" description="Helical" evidence="1">
    <location>
        <begin position="6"/>
        <end position="26"/>
    </location>
</feature>
<dbReference type="RefSeq" id="WP_196395577.1">
    <property type="nucleotide sequence ID" value="NZ_JADNYM010000005.1"/>
</dbReference>
<dbReference type="Proteomes" id="UP000655366">
    <property type="component" value="Unassembled WGS sequence"/>
</dbReference>
<reference evidence="2 3" key="1">
    <citation type="submission" date="2020-11" db="EMBL/GenBank/DDBJ databases">
        <title>Arthrobacter antarcticus sp. nov., isolated from Antarctic Soil.</title>
        <authorList>
            <person name="Li J."/>
        </authorList>
    </citation>
    <scope>NUCLEOTIDE SEQUENCE [LARGE SCALE GENOMIC DNA]</scope>
    <source>
        <strain evidence="2 3">Z1-20</strain>
    </source>
</reference>
<keyword evidence="1" id="KW-0472">Membrane</keyword>
<organism evidence="2 3">
    <name type="scientific">Arthrobacter terrae</name>
    <dbReference type="NCBI Taxonomy" id="2935737"/>
    <lineage>
        <taxon>Bacteria</taxon>
        <taxon>Bacillati</taxon>
        <taxon>Actinomycetota</taxon>
        <taxon>Actinomycetes</taxon>
        <taxon>Micrococcales</taxon>
        <taxon>Micrococcaceae</taxon>
        <taxon>Arthrobacter</taxon>
    </lineage>
</organism>
<accession>A0A931CLZ7</accession>
<dbReference type="EMBL" id="JADNYM010000005">
    <property type="protein sequence ID" value="MBG0738620.1"/>
    <property type="molecule type" value="Genomic_DNA"/>
</dbReference>
<keyword evidence="1" id="KW-1133">Transmembrane helix</keyword>
<gene>
    <name evidence="2" type="ORF">IV500_04190</name>
</gene>
<comment type="caution">
    <text evidence="2">The sequence shown here is derived from an EMBL/GenBank/DDBJ whole genome shotgun (WGS) entry which is preliminary data.</text>
</comment>
<protein>
    <submittedName>
        <fullName evidence="2">Uncharacterized protein</fullName>
    </submittedName>
</protein>
<keyword evidence="1" id="KW-0812">Transmembrane</keyword>
<proteinExistence type="predicted"/>
<sequence>MLEILSYAGQVVVGFGVILMFAGRFMQRLPVKPNRTAVPDVKPEDPAP</sequence>
<keyword evidence="3" id="KW-1185">Reference proteome</keyword>
<evidence type="ECO:0000256" key="1">
    <source>
        <dbReference type="SAM" id="Phobius"/>
    </source>
</evidence>